<dbReference type="InterPro" id="IPR029010">
    <property type="entry name" value="ThuA-like"/>
</dbReference>
<reference evidence="3 4" key="1">
    <citation type="submission" date="2019-05" db="EMBL/GenBank/DDBJ databases">
        <authorList>
            <consortium name="Science for Life Laboratories"/>
        </authorList>
    </citation>
    <scope>NUCLEOTIDE SEQUENCE [LARGE SCALE GENOMIC DNA]</scope>
    <source>
        <strain evidence="3">Soil9</strain>
    </source>
</reference>
<evidence type="ECO:0000313" key="4">
    <source>
        <dbReference type="Proteomes" id="UP000464178"/>
    </source>
</evidence>
<feature type="domain" description="ThuA-like" evidence="2">
    <location>
        <begin position="47"/>
        <end position="278"/>
    </location>
</feature>
<accession>A0A6P2D1X2</accession>
<organism evidence="3 4">
    <name type="scientific">Gemmata massiliana</name>
    <dbReference type="NCBI Taxonomy" id="1210884"/>
    <lineage>
        <taxon>Bacteria</taxon>
        <taxon>Pseudomonadati</taxon>
        <taxon>Planctomycetota</taxon>
        <taxon>Planctomycetia</taxon>
        <taxon>Gemmatales</taxon>
        <taxon>Gemmataceae</taxon>
        <taxon>Gemmata</taxon>
    </lineage>
</organism>
<dbReference type="SUPFAM" id="SSF52317">
    <property type="entry name" value="Class I glutamine amidotransferase-like"/>
    <property type="match status" value="1"/>
</dbReference>
<keyword evidence="4" id="KW-1185">Reference proteome</keyword>
<dbReference type="EMBL" id="LR593886">
    <property type="protein sequence ID" value="VTR95328.1"/>
    <property type="molecule type" value="Genomic_DNA"/>
</dbReference>
<evidence type="ECO:0000313" key="3">
    <source>
        <dbReference type="EMBL" id="VTR95328.1"/>
    </source>
</evidence>
<name>A0A6P2D1X2_9BACT</name>
<feature type="compositionally biased region" description="Basic and acidic residues" evidence="1">
    <location>
        <begin position="300"/>
        <end position="310"/>
    </location>
</feature>
<dbReference type="RefSeq" id="WP_162669758.1">
    <property type="nucleotide sequence ID" value="NZ_LR593886.1"/>
</dbReference>
<evidence type="ECO:0000256" key="1">
    <source>
        <dbReference type="SAM" id="MobiDB-lite"/>
    </source>
</evidence>
<gene>
    <name evidence="3" type="ORF">SOIL9_23860</name>
</gene>
<evidence type="ECO:0000259" key="2">
    <source>
        <dbReference type="Pfam" id="PF06283"/>
    </source>
</evidence>
<dbReference type="KEGG" id="gms:SOIL9_23860"/>
<dbReference type="Proteomes" id="UP000464178">
    <property type="component" value="Chromosome"/>
</dbReference>
<sequence length="320" mass="35960">MTRFLSALLLLTPFIGLRADEPKADPYDQSKVPLEIEPPADFKGKRVLIVAGQASHGPGDHEFFAGSAILVNLLKQTDGVFPIMARNGWPKNEKLFDTADCIVMYMDGGGNHPAIKPERMKIIQKQLDRGAGWVNMHYAVEYPVKSGDRDIATPVKGWLGGYYETGYSINPHWDANIRSLPKHEITRGVKPFTLNDEWYFGMRWIDDMKGVTPILQAVPPDEKRRTEHTKARKGEIETMAWAFERANAGRSFGFTGGHAHRNWGDKNFRRVVVNAILWGAKVEVPEKGAEVDFDPADLNKNLDKKGKEPFKPIVPPMAKK</sequence>
<dbReference type="Gene3D" id="3.40.50.880">
    <property type="match status" value="1"/>
</dbReference>
<protein>
    <recommendedName>
        <fullName evidence="2">ThuA-like domain-containing protein</fullName>
    </recommendedName>
</protein>
<dbReference type="InterPro" id="IPR029062">
    <property type="entry name" value="Class_I_gatase-like"/>
</dbReference>
<dbReference type="Pfam" id="PF06283">
    <property type="entry name" value="ThuA"/>
    <property type="match status" value="1"/>
</dbReference>
<feature type="region of interest" description="Disordered" evidence="1">
    <location>
        <begin position="293"/>
        <end position="320"/>
    </location>
</feature>
<proteinExistence type="predicted"/>
<dbReference type="AlphaFoldDB" id="A0A6P2D1X2"/>